<evidence type="ECO:0000256" key="1">
    <source>
        <dbReference type="SAM" id="MobiDB-lite"/>
    </source>
</evidence>
<dbReference type="AlphaFoldDB" id="A0A0F5ITQ8"/>
<dbReference type="STRING" id="927665.HMPREF1535_04193"/>
<dbReference type="RefSeq" id="WP_046147319.1">
    <property type="nucleotide sequence ID" value="NZ_KQ033913.1"/>
</dbReference>
<dbReference type="EMBL" id="AQHV01000021">
    <property type="protein sequence ID" value="KKB48964.1"/>
    <property type="molecule type" value="Genomic_DNA"/>
</dbReference>
<evidence type="ECO:0000313" key="2">
    <source>
        <dbReference type="EMBL" id="KKB48964.1"/>
    </source>
</evidence>
<organism evidence="2 3">
    <name type="scientific">Parabacteroides goldsteinii DSM 19448 = WAL 12034</name>
    <dbReference type="NCBI Taxonomy" id="927665"/>
    <lineage>
        <taxon>Bacteria</taxon>
        <taxon>Pseudomonadati</taxon>
        <taxon>Bacteroidota</taxon>
        <taxon>Bacteroidia</taxon>
        <taxon>Bacteroidales</taxon>
        <taxon>Tannerellaceae</taxon>
        <taxon>Parabacteroides</taxon>
    </lineage>
</organism>
<feature type="region of interest" description="Disordered" evidence="1">
    <location>
        <begin position="41"/>
        <end position="72"/>
    </location>
</feature>
<dbReference type="PATRIC" id="fig|927665.4.peg.4308"/>
<proteinExistence type="predicted"/>
<comment type="caution">
    <text evidence="2">The sequence shown here is derived from an EMBL/GenBank/DDBJ whole genome shotgun (WGS) entry which is preliminary data.</text>
</comment>
<gene>
    <name evidence="2" type="ORF">HMPREF1535_04193</name>
</gene>
<evidence type="ECO:0000313" key="3">
    <source>
        <dbReference type="Proteomes" id="UP000033047"/>
    </source>
</evidence>
<dbReference type="Proteomes" id="UP000033047">
    <property type="component" value="Unassembled WGS sequence"/>
</dbReference>
<reference evidence="2 3" key="1">
    <citation type="submission" date="2013-04" db="EMBL/GenBank/DDBJ databases">
        <title>The Genome Sequence of Parabacteroides goldsteinii DSM 19448.</title>
        <authorList>
            <consortium name="The Broad Institute Genomics Platform"/>
            <person name="Earl A."/>
            <person name="Ward D."/>
            <person name="Feldgarden M."/>
            <person name="Gevers D."/>
            <person name="Martens E."/>
            <person name="Sakamoto M."/>
            <person name="Benno Y."/>
            <person name="Song Y."/>
            <person name="Liu C."/>
            <person name="Lee J."/>
            <person name="Bolanos M."/>
            <person name="Vaisanen M.L."/>
            <person name="Finegold S.M."/>
            <person name="Walker B."/>
            <person name="Young S."/>
            <person name="Zeng Q."/>
            <person name="Gargeya S."/>
            <person name="Fitzgerald M."/>
            <person name="Haas B."/>
            <person name="Abouelleil A."/>
            <person name="Allen A.W."/>
            <person name="Alvarado L."/>
            <person name="Arachchi H.M."/>
            <person name="Berlin A.M."/>
            <person name="Chapman S.B."/>
            <person name="Gainer-Dewar J."/>
            <person name="Goldberg J."/>
            <person name="Griggs A."/>
            <person name="Gujja S."/>
            <person name="Hansen M."/>
            <person name="Howarth C."/>
            <person name="Imamovic A."/>
            <person name="Ireland A."/>
            <person name="Larimer J."/>
            <person name="McCowan C."/>
            <person name="Murphy C."/>
            <person name="Pearson M."/>
            <person name="Poon T.W."/>
            <person name="Priest M."/>
            <person name="Roberts A."/>
            <person name="Saif S."/>
            <person name="Shea T."/>
            <person name="Sisk P."/>
            <person name="Sykes S."/>
            <person name="Wortman J."/>
            <person name="Nusbaum C."/>
            <person name="Birren B."/>
        </authorList>
    </citation>
    <scope>NUCLEOTIDE SEQUENCE [LARGE SCALE GENOMIC DNA]</scope>
    <source>
        <strain evidence="2 3">DSM 19448</strain>
    </source>
</reference>
<name>A0A0F5ITQ8_9BACT</name>
<sequence>MKKTLFLLALACCLPTAGHSQGFMKKLKQKVENAVGISESTDIAEDQTQADDNHDGNSDGNKPIQRPTPSDKLQKLRTATATWDEAVTPSKASSIEALLKELPPLPSVDEMANPNAAARETYYRKIVAVTTRVRELDKQYTCSNEEMIAFRENMYASTAKKLGITEAELRALENDMTSEAEKERITQKIVSNTIGDMSSLEAMAVDIEKREAAAGGELSDQDRLAILAEHGNAMEDLGALMEKSSSLSSIQSGSGDAELDQRLAELMQKQMEGPPNPLINYNKILGKNADIIKSLYARLCNTDDPAEIEQIYTEADELAKRARREAAVTWRKYLAEQIELNRGLYPQSMSLQADMVKAGMIPACAEKRASLNIVTICANLLDQAYRDFPEPEFSPVCKETIMKFPKSERMMRAESGYATSVDGFLSGSVIWTIDEENGTEYIYENGKKREMDTKGRQAIKQQQQKREDYDPPYGTWTSQSGKWTATYSRDGALTLHDGSTFYPSALKKEGNRLIWVEVSGENVEKCVYKL</sequence>
<accession>A0A0F5ITQ8</accession>
<dbReference type="HOGENOM" id="CLU_516642_0_0_10"/>
<protein>
    <submittedName>
        <fullName evidence="2">Uncharacterized protein</fullName>
    </submittedName>
</protein>